<feature type="coiled-coil region" evidence="1">
    <location>
        <begin position="382"/>
        <end position="412"/>
    </location>
</feature>
<protein>
    <recommendedName>
        <fullName evidence="2">Dynamin N-terminal domain-containing protein</fullName>
    </recommendedName>
</protein>
<dbReference type="OrthoDB" id="5295100at2"/>
<sequence>MSISISNSVPLQATADISTLTSKITEYSQWRANLIATIDEYIDWTGHAEALNAIQELRLYDIKEILKKDQLVLALLAEFSRGKTETINALFFSDFNQRLLPSEPGRTTMCPTEIFWSDKEEPCIKLLPIETRQSDDTLSYLKTTPDVWHKIRLDIDSADAMKQTLRALVQKRDVSIDTAKRLGFWNEDDTSMQRQFAESGKVEIPVWRHALINYPHPLLKNGLVVLDTPGLNTMGAEPELTLSILPNAQAILFLTATDTGITKSDMQIWNSYVQKRAAHKLVVLNKIDILWDGLESDTEVEQLIQKQIKNTAHELGLDAHNIFAISAQKALVAKIRKDETLLKRSGINKLENSLAEQMVQSKHEILGRAVVTECSNMIRASRKIAQIRVDSIKNQLAELRELQHKSHDASKEILAKVVAERKRYEASILTFNQGSEKIKRLSSKLLRHLSLGYLDTTLAQTKQDMGDSWTTVGLNRNIREITRLAINLAEEISIEGQIIKKHADDLYQLFWSKHGFEKTEAVKLDMRNFIENIQALEKVTEEFCTSPVNLLTEKNFLIRKFFLGLGVQIQAIFEQAHLDCTHWLNQVIGELKNQINVHKTALDQRAETLMESHNNADKVIKNIANAEKNLTKYQDQSNQLDAILLKLMRSAKFSTEDNKAHAIESNMVHLNVTAKTNTSEREMGKSNVKFDAPFI</sequence>
<gene>
    <name evidence="3" type="ORF">C3Y98_00125</name>
</gene>
<name>A0A4Y9VV38_9PROT</name>
<dbReference type="Pfam" id="PF00350">
    <property type="entry name" value="Dynamin_N"/>
    <property type="match status" value="1"/>
</dbReference>
<dbReference type="InterPro" id="IPR051943">
    <property type="entry name" value="TRAFAC_Dynamin-like_GTPase"/>
</dbReference>
<dbReference type="AlphaFoldDB" id="A0A4Y9VV38"/>
<comment type="caution">
    <text evidence="3">The sequence shown here is derived from an EMBL/GenBank/DDBJ whole genome shotgun (WGS) entry which is preliminary data.</text>
</comment>
<dbReference type="PANTHER" id="PTHR43681">
    <property type="entry name" value="TRANSMEMBRANE GTPASE FZO"/>
    <property type="match status" value="1"/>
</dbReference>
<keyword evidence="4" id="KW-1185">Reference proteome</keyword>
<organism evidence="3 4">
    <name type="scientific">Methylotenera oryzisoli</name>
    <dbReference type="NCBI Taxonomy" id="2080758"/>
    <lineage>
        <taxon>Bacteria</taxon>
        <taxon>Pseudomonadati</taxon>
        <taxon>Pseudomonadota</taxon>
        <taxon>Betaproteobacteria</taxon>
        <taxon>Nitrosomonadales</taxon>
        <taxon>Methylophilaceae</taxon>
        <taxon>Methylotenera</taxon>
    </lineage>
</organism>
<dbReference type="EMBL" id="PQVH01000001">
    <property type="protein sequence ID" value="TFW73328.1"/>
    <property type="molecule type" value="Genomic_DNA"/>
</dbReference>
<dbReference type="Proteomes" id="UP000297706">
    <property type="component" value="Unassembled WGS sequence"/>
</dbReference>
<feature type="domain" description="Dynamin N-terminal" evidence="2">
    <location>
        <begin position="77"/>
        <end position="287"/>
    </location>
</feature>
<evidence type="ECO:0000313" key="3">
    <source>
        <dbReference type="EMBL" id="TFW73328.1"/>
    </source>
</evidence>
<reference evidence="3 4" key="1">
    <citation type="submission" date="2018-02" db="EMBL/GenBank/DDBJ databases">
        <title>A novel lanthanide dependent methylotroph, Methylotenera sp. La3113.</title>
        <authorList>
            <person name="Lv H."/>
            <person name="Tani A."/>
        </authorList>
    </citation>
    <scope>NUCLEOTIDE SEQUENCE [LARGE SCALE GENOMIC DNA]</scope>
    <source>
        <strain evidence="3 4">La3113</strain>
    </source>
</reference>
<dbReference type="PANTHER" id="PTHR43681:SF1">
    <property type="entry name" value="SARCALUMENIN"/>
    <property type="match status" value="1"/>
</dbReference>
<dbReference type="InterPro" id="IPR027417">
    <property type="entry name" value="P-loop_NTPase"/>
</dbReference>
<evidence type="ECO:0000256" key="1">
    <source>
        <dbReference type="SAM" id="Coils"/>
    </source>
</evidence>
<accession>A0A4Y9VV38</accession>
<dbReference type="Gene3D" id="3.40.50.300">
    <property type="entry name" value="P-loop containing nucleotide triphosphate hydrolases"/>
    <property type="match status" value="1"/>
</dbReference>
<dbReference type="InterPro" id="IPR045063">
    <property type="entry name" value="Dynamin_N"/>
</dbReference>
<dbReference type="RefSeq" id="WP_135276111.1">
    <property type="nucleotide sequence ID" value="NZ_PQVH01000001.1"/>
</dbReference>
<dbReference type="SUPFAM" id="SSF52540">
    <property type="entry name" value="P-loop containing nucleoside triphosphate hydrolases"/>
    <property type="match status" value="1"/>
</dbReference>
<keyword evidence="1" id="KW-0175">Coiled coil</keyword>
<feature type="coiled-coil region" evidence="1">
    <location>
        <begin position="609"/>
        <end position="643"/>
    </location>
</feature>
<evidence type="ECO:0000259" key="2">
    <source>
        <dbReference type="Pfam" id="PF00350"/>
    </source>
</evidence>
<evidence type="ECO:0000313" key="4">
    <source>
        <dbReference type="Proteomes" id="UP000297706"/>
    </source>
</evidence>
<proteinExistence type="predicted"/>